<proteinExistence type="predicted"/>
<dbReference type="EMBL" id="ACVA01000031">
    <property type="protein sequence ID" value="EEX18800.1"/>
    <property type="molecule type" value="Genomic_DNA"/>
</dbReference>
<dbReference type="STRING" id="649761.HMPREF0973_01335"/>
<evidence type="ECO:0000256" key="1">
    <source>
        <dbReference type="SAM" id="MobiDB-lite"/>
    </source>
</evidence>
<gene>
    <name evidence="2" type="ORF">HMPREF0973_01335</name>
</gene>
<evidence type="ECO:0000313" key="2">
    <source>
        <dbReference type="EMBL" id="EEX18800.1"/>
    </source>
</evidence>
<dbReference type="Proteomes" id="UP000003327">
    <property type="component" value="Unassembled WGS sequence"/>
</dbReference>
<organism evidence="2 3">
    <name type="scientific">Prevotella veroralis F0319</name>
    <dbReference type="NCBI Taxonomy" id="649761"/>
    <lineage>
        <taxon>Bacteria</taxon>
        <taxon>Pseudomonadati</taxon>
        <taxon>Bacteroidota</taxon>
        <taxon>Bacteroidia</taxon>
        <taxon>Bacteroidales</taxon>
        <taxon>Prevotellaceae</taxon>
        <taxon>Prevotella</taxon>
    </lineage>
</organism>
<dbReference type="HOGENOM" id="CLU_2937915_0_0_10"/>
<reference evidence="2 3" key="1">
    <citation type="submission" date="2009-09" db="EMBL/GenBank/DDBJ databases">
        <authorList>
            <person name="Weinstock G."/>
            <person name="Sodergren E."/>
            <person name="Clifton S."/>
            <person name="Fulton L."/>
            <person name="Fulton B."/>
            <person name="Courtney L."/>
            <person name="Fronick C."/>
            <person name="Harrison M."/>
            <person name="Strong C."/>
            <person name="Farmer C."/>
            <person name="Delahaunty K."/>
            <person name="Markovic C."/>
            <person name="Hall O."/>
            <person name="Minx P."/>
            <person name="Tomlinson C."/>
            <person name="Mitreva M."/>
            <person name="Nelson J."/>
            <person name="Hou S."/>
            <person name="Wollam A."/>
            <person name="Pepin K.H."/>
            <person name="Johnson M."/>
            <person name="Bhonagiri V."/>
            <person name="Nash W.E."/>
            <person name="Warren W."/>
            <person name="Chinwalla A."/>
            <person name="Mardis E.R."/>
            <person name="Wilson R.K."/>
        </authorList>
    </citation>
    <scope>NUCLEOTIDE SEQUENCE [LARGE SCALE GENOMIC DNA]</scope>
    <source>
        <strain evidence="2 3">F0319</strain>
    </source>
</reference>
<dbReference type="AlphaFoldDB" id="C9MNZ7"/>
<comment type="caution">
    <text evidence="2">The sequence shown here is derived from an EMBL/GenBank/DDBJ whole genome shotgun (WGS) entry which is preliminary data.</text>
</comment>
<evidence type="ECO:0000313" key="3">
    <source>
        <dbReference type="Proteomes" id="UP000003327"/>
    </source>
</evidence>
<accession>C9MNZ7</accession>
<name>C9MNZ7_9BACT</name>
<sequence length="60" mass="7000">MFLLKRSLVLSEKVVCTLRNRHKYDIKQAIAVNNISEIEGRKKGSNSSPMRRLSKEIEFH</sequence>
<feature type="region of interest" description="Disordered" evidence="1">
    <location>
        <begin position="40"/>
        <end position="60"/>
    </location>
</feature>
<keyword evidence="3" id="KW-1185">Reference proteome</keyword>
<protein>
    <submittedName>
        <fullName evidence="2">Uncharacterized protein</fullName>
    </submittedName>
</protein>